<dbReference type="EMBL" id="JAPZDC010000002">
    <property type="protein sequence ID" value="MDN5063329.1"/>
    <property type="molecule type" value="Genomic_DNA"/>
</dbReference>
<evidence type="ECO:0000313" key="2">
    <source>
        <dbReference type="EMBL" id="MDN5063329.1"/>
    </source>
</evidence>
<organism evidence="2 3">
    <name type="scientific">Aliarcobacter butzleri</name>
    <dbReference type="NCBI Taxonomy" id="28197"/>
    <lineage>
        <taxon>Bacteria</taxon>
        <taxon>Pseudomonadati</taxon>
        <taxon>Campylobacterota</taxon>
        <taxon>Epsilonproteobacteria</taxon>
        <taxon>Campylobacterales</taxon>
        <taxon>Arcobacteraceae</taxon>
        <taxon>Aliarcobacter</taxon>
    </lineage>
</organism>
<keyword evidence="1" id="KW-0812">Transmembrane</keyword>
<dbReference type="SUPFAM" id="SSF141571">
    <property type="entry name" value="Pentapeptide repeat-like"/>
    <property type="match status" value="1"/>
</dbReference>
<accession>A0AAW7PQQ5</accession>
<keyword evidence="1" id="KW-1133">Transmembrane helix</keyword>
<name>A0AAW7PQQ5_9BACT</name>
<reference evidence="2" key="2">
    <citation type="journal article" date="2023" name="Microorganisms">
        <title>Genomic Characterization of Arcobacter butzleri Strains Isolated from Various Sources in Lithuania.</title>
        <authorList>
            <person name="Uljanovas D."/>
            <person name="Golz G."/>
            <person name="Fleischmann S."/>
            <person name="Kudirkiene E."/>
            <person name="Kasetiene N."/>
            <person name="Grineviciene A."/>
            <person name="Tamuleviciene E."/>
            <person name="Aksomaitiene J."/>
            <person name="Alter T."/>
            <person name="Malakauskas M."/>
        </authorList>
    </citation>
    <scope>NUCLEOTIDE SEQUENCE</scope>
    <source>
        <strain evidence="2">RCM39</strain>
    </source>
</reference>
<proteinExistence type="predicted"/>
<dbReference type="RefSeq" id="WP_301344729.1">
    <property type="nucleotide sequence ID" value="NZ_JAPZDB010000005.1"/>
</dbReference>
<dbReference type="Proteomes" id="UP001171529">
    <property type="component" value="Unassembled WGS sequence"/>
</dbReference>
<evidence type="ECO:0000313" key="3">
    <source>
        <dbReference type="Proteomes" id="UP001171529"/>
    </source>
</evidence>
<keyword evidence="1" id="KW-0472">Membrane</keyword>
<dbReference type="Gene3D" id="2.160.20.80">
    <property type="entry name" value="E3 ubiquitin-protein ligase SopA"/>
    <property type="match status" value="1"/>
</dbReference>
<feature type="transmembrane region" description="Helical" evidence="1">
    <location>
        <begin position="289"/>
        <end position="313"/>
    </location>
</feature>
<protein>
    <recommendedName>
        <fullName evidence="4">Pentapeptide repeat-containing protein</fullName>
    </recommendedName>
</protein>
<feature type="transmembrane region" description="Helical" evidence="1">
    <location>
        <begin position="262"/>
        <end position="282"/>
    </location>
</feature>
<gene>
    <name evidence="2" type="ORF">O8C91_03870</name>
</gene>
<reference evidence="2" key="1">
    <citation type="submission" date="2022-12" db="EMBL/GenBank/DDBJ databases">
        <authorList>
            <person name="Uljanovas D."/>
        </authorList>
    </citation>
    <scope>NUCLEOTIDE SEQUENCE</scope>
    <source>
        <strain evidence="2">RCM39</strain>
    </source>
</reference>
<feature type="transmembrane region" description="Helical" evidence="1">
    <location>
        <begin position="563"/>
        <end position="586"/>
    </location>
</feature>
<dbReference type="AlphaFoldDB" id="A0AAW7PQQ5"/>
<evidence type="ECO:0000256" key="1">
    <source>
        <dbReference type="SAM" id="Phobius"/>
    </source>
</evidence>
<evidence type="ECO:0008006" key="4">
    <source>
        <dbReference type="Google" id="ProtNLM"/>
    </source>
</evidence>
<comment type="caution">
    <text evidence="2">The sequence shown here is derived from an EMBL/GenBank/DDBJ whole genome shotgun (WGS) entry which is preliminary data.</text>
</comment>
<sequence length="591" mass="70509">MQSNCSCINCQFDSFLSKQKNKELFYFEDKKNFDSYCIFHAPLKIKENFRFSQKEVFKTIINEYIDSCILEKLNKINFKDTIFLEYDFTNKNLEKFDIDFTNAIFKRNIRFDNLKCKELILKDTIFLDGGAIKNRGKDKNLQIKKLEFRPYSLESDFVIDLGSFANEKGLVELDNRGIIENIKFENHKVGNGNIFFIGLNEYIKKADFRNMILDKVFFQNCNLENCYFLNSKIDKTEFRNCYFPQNENRILNNQIMGKVQSISSLIVFPLISVMLFFFIEWISSYHGSLIDYIFIVGFSILIPIYLASINLWVELFSLILYRLDKFLEYIINYIIPLEKNLRILNVHNYIADEKLIYKKLDEFYKIKDKDTFIKEKKKLQISLDSLSSSYSQLKDNFKDKDFQISGDFFYSQRYTELLSQHKKNLLDLVIFNIHHFTNGFGERYFRPLVWFMVTIFLFSLPLKQNKDFISTSSTPLFLIEGLKDNQKSLDLDKNFETILKVQGSKDEDILYGYDERFNYHSKEQKVLILNKNMDIRLIHSFSNIIYPFTPEQKRWFQNISERAVFLSLLESILLWYFAIAFVLALWHRIKK</sequence>